<feature type="transmembrane region" description="Helical" evidence="4">
    <location>
        <begin position="44"/>
        <end position="63"/>
    </location>
</feature>
<dbReference type="GO" id="GO:0022857">
    <property type="term" value="F:transmembrane transporter activity"/>
    <property type="evidence" value="ECO:0007669"/>
    <property type="project" value="InterPro"/>
</dbReference>
<dbReference type="InterPro" id="IPR036259">
    <property type="entry name" value="MFS_trans_sf"/>
</dbReference>
<sequence>MLLLTNGSVRLLFIAQALYWSCSLIGITLTSLVGLDLAPLPELATLPLALLLVGNLACVHPLAMIMSRRGRRTGLFLGAVSGVIGGLIVAAGVYQAQFILVCVGTLLIGGYQASAMYYRYAALEAVEDGQKGRAAALVVGGGVLAALIAPEIASQTRDMVAIPFVGSYLALAGLAMVAVIIMAMLRDGGVPVKTRAGGAVLLDLLRRPRLRGAIAVSAAGHGIMILVMTATPLAMKFCGFDFDTAANVIRWHIIGMFLPAFVAGPMIDRFGPRLMAVIGAGALVLSVGFAVSGISFSAFLISSFLLGIGWNLMLLAGTALLGEGHDASERGHAQSLMELGNGITGTVASLASGALIAGAGWNVINFGVLPVLIIAIVMMWVGTRHRVTQEA</sequence>
<name>A0A1Y2L855_9PROT</name>
<feature type="domain" description="Major facilitator superfamily (MFS) profile" evidence="5">
    <location>
        <begin position="208"/>
        <end position="391"/>
    </location>
</feature>
<evidence type="ECO:0000313" key="6">
    <source>
        <dbReference type="EMBL" id="OSQ45242.1"/>
    </source>
</evidence>
<evidence type="ECO:0000259" key="5">
    <source>
        <dbReference type="PROSITE" id="PS50850"/>
    </source>
</evidence>
<proteinExistence type="predicted"/>
<evidence type="ECO:0000256" key="1">
    <source>
        <dbReference type="ARBA" id="ARBA00022692"/>
    </source>
</evidence>
<feature type="transmembrane region" description="Helical" evidence="4">
    <location>
        <begin position="363"/>
        <end position="382"/>
    </location>
</feature>
<feature type="transmembrane region" description="Helical" evidence="4">
    <location>
        <begin position="132"/>
        <end position="149"/>
    </location>
</feature>
<dbReference type="EMBL" id="JFKB01000016">
    <property type="protein sequence ID" value="OSQ45242.1"/>
    <property type="molecule type" value="Genomic_DNA"/>
</dbReference>
<feature type="transmembrane region" description="Helical" evidence="4">
    <location>
        <begin position="274"/>
        <end position="294"/>
    </location>
</feature>
<dbReference type="Proteomes" id="UP000193396">
    <property type="component" value="Unassembled WGS sequence"/>
</dbReference>
<keyword evidence="1 4" id="KW-0812">Transmembrane</keyword>
<evidence type="ECO:0000256" key="4">
    <source>
        <dbReference type="SAM" id="Phobius"/>
    </source>
</evidence>
<feature type="transmembrane region" description="Helical" evidence="4">
    <location>
        <begin position="336"/>
        <end position="357"/>
    </location>
</feature>
<dbReference type="PANTHER" id="PTHR23534">
    <property type="entry name" value="MFS PERMEASE"/>
    <property type="match status" value="1"/>
</dbReference>
<feature type="transmembrane region" description="Helical" evidence="4">
    <location>
        <begin position="300"/>
        <end position="324"/>
    </location>
</feature>
<feature type="transmembrane region" description="Helical" evidence="4">
    <location>
        <begin position="213"/>
        <end position="237"/>
    </location>
</feature>
<keyword evidence="3 4" id="KW-0472">Membrane</keyword>
<feature type="transmembrane region" description="Helical" evidence="4">
    <location>
        <begin position="75"/>
        <end position="92"/>
    </location>
</feature>
<feature type="transmembrane region" description="Helical" evidence="4">
    <location>
        <begin position="12"/>
        <end position="32"/>
    </location>
</feature>
<dbReference type="Gene3D" id="1.20.1250.20">
    <property type="entry name" value="MFS general substrate transporter like domains"/>
    <property type="match status" value="2"/>
</dbReference>
<evidence type="ECO:0000256" key="3">
    <source>
        <dbReference type="ARBA" id="ARBA00023136"/>
    </source>
</evidence>
<dbReference type="STRING" id="1293890.TALK_18205"/>
<dbReference type="PROSITE" id="PS50850">
    <property type="entry name" value="MFS"/>
    <property type="match status" value="1"/>
</dbReference>
<dbReference type="SUPFAM" id="SSF103473">
    <property type="entry name" value="MFS general substrate transporter"/>
    <property type="match status" value="1"/>
</dbReference>
<organism evidence="6 7">
    <name type="scientific">Thalassospira alkalitolerans</name>
    <dbReference type="NCBI Taxonomy" id="1293890"/>
    <lineage>
        <taxon>Bacteria</taxon>
        <taxon>Pseudomonadati</taxon>
        <taxon>Pseudomonadota</taxon>
        <taxon>Alphaproteobacteria</taxon>
        <taxon>Rhodospirillales</taxon>
        <taxon>Thalassospiraceae</taxon>
        <taxon>Thalassospira</taxon>
    </lineage>
</organism>
<evidence type="ECO:0000256" key="2">
    <source>
        <dbReference type="ARBA" id="ARBA00022989"/>
    </source>
</evidence>
<dbReference type="AlphaFoldDB" id="A0A1Y2L855"/>
<feature type="transmembrane region" description="Helical" evidence="4">
    <location>
        <begin position="161"/>
        <end position="185"/>
    </location>
</feature>
<feature type="transmembrane region" description="Helical" evidence="4">
    <location>
        <begin position="249"/>
        <end position="267"/>
    </location>
</feature>
<keyword evidence="2 4" id="KW-1133">Transmembrane helix</keyword>
<gene>
    <name evidence="6" type="ORF">TALK_18205</name>
</gene>
<dbReference type="PANTHER" id="PTHR23534:SF1">
    <property type="entry name" value="MAJOR FACILITATOR SUPERFAMILY PROTEIN"/>
    <property type="match status" value="1"/>
</dbReference>
<dbReference type="InterPro" id="IPR011701">
    <property type="entry name" value="MFS"/>
</dbReference>
<keyword evidence="7" id="KW-1185">Reference proteome</keyword>
<dbReference type="RefSeq" id="WP_085620580.1">
    <property type="nucleotide sequence ID" value="NZ_JFKB01000016.1"/>
</dbReference>
<protein>
    <submittedName>
        <fullName evidence="6">MFS transporter</fullName>
    </submittedName>
</protein>
<dbReference type="OrthoDB" id="8558006at2"/>
<reference evidence="6 7" key="1">
    <citation type="submission" date="2014-03" db="EMBL/GenBank/DDBJ databases">
        <title>The draft genome sequence of Thalassospira alkalitolerans JCM 18968.</title>
        <authorList>
            <person name="Lai Q."/>
            <person name="Shao Z."/>
        </authorList>
    </citation>
    <scope>NUCLEOTIDE SEQUENCE [LARGE SCALE GENOMIC DNA]</scope>
    <source>
        <strain evidence="6 7">JCM 18968</strain>
    </source>
</reference>
<dbReference type="InterPro" id="IPR020846">
    <property type="entry name" value="MFS_dom"/>
</dbReference>
<comment type="caution">
    <text evidence="6">The sequence shown here is derived from an EMBL/GenBank/DDBJ whole genome shotgun (WGS) entry which is preliminary data.</text>
</comment>
<dbReference type="Pfam" id="PF07690">
    <property type="entry name" value="MFS_1"/>
    <property type="match status" value="1"/>
</dbReference>
<evidence type="ECO:0000313" key="7">
    <source>
        <dbReference type="Proteomes" id="UP000193396"/>
    </source>
</evidence>
<accession>A0A1Y2L855</accession>
<feature type="transmembrane region" description="Helical" evidence="4">
    <location>
        <begin position="98"/>
        <end position="120"/>
    </location>
</feature>